<organism evidence="2 3">
    <name type="scientific">Silicimonas algicola</name>
    <dbReference type="NCBI Taxonomy" id="1826607"/>
    <lineage>
        <taxon>Bacteria</taxon>
        <taxon>Pseudomonadati</taxon>
        <taxon>Pseudomonadota</taxon>
        <taxon>Alphaproteobacteria</taxon>
        <taxon>Rhodobacterales</taxon>
        <taxon>Paracoccaceae</taxon>
    </lineage>
</organism>
<dbReference type="OrthoDB" id="9800887at2"/>
<name>A0A316GE69_9RHOB</name>
<keyword evidence="2" id="KW-0223">Dioxygenase</keyword>
<evidence type="ECO:0000259" key="1">
    <source>
        <dbReference type="Pfam" id="PF00775"/>
    </source>
</evidence>
<dbReference type="KEGG" id="salo:EF888_04840"/>
<protein>
    <submittedName>
        <fullName evidence="2">Dioxygenase-like protein</fullName>
    </submittedName>
</protein>
<dbReference type="PROSITE" id="PS51318">
    <property type="entry name" value="TAT"/>
    <property type="match status" value="1"/>
</dbReference>
<dbReference type="InterPro" id="IPR015889">
    <property type="entry name" value="Intradiol_dOase_core"/>
</dbReference>
<dbReference type="Pfam" id="PF00775">
    <property type="entry name" value="Dioxygenase_C"/>
    <property type="match status" value="1"/>
</dbReference>
<dbReference type="AlphaFoldDB" id="A0A316GE69"/>
<dbReference type="EMBL" id="QGGV01000001">
    <property type="protein sequence ID" value="PWK58863.1"/>
    <property type="molecule type" value="Genomic_DNA"/>
</dbReference>
<dbReference type="PANTHER" id="PTHR34315:SF1">
    <property type="entry name" value="INTRADIOL RING-CLEAVAGE DIOXYGENASES DOMAIN-CONTAINING PROTEIN-RELATED"/>
    <property type="match status" value="1"/>
</dbReference>
<keyword evidence="3" id="KW-1185">Reference proteome</keyword>
<dbReference type="Gene3D" id="2.60.130.10">
    <property type="entry name" value="Aromatic compound dioxygenase"/>
    <property type="match status" value="1"/>
</dbReference>
<proteinExistence type="predicted"/>
<reference evidence="2 3" key="1">
    <citation type="submission" date="2018-05" db="EMBL/GenBank/DDBJ databases">
        <title>Genomic Encyclopedia of Type Strains, Phase IV (KMG-IV): sequencing the most valuable type-strain genomes for metagenomic binning, comparative biology and taxonomic classification.</title>
        <authorList>
            <person name="Goeker M."/>
        </authorList>
    </citation>
    <scope>NUCLEOTIDE SEQUENCE [LARGE SCALE GENOMIC DNA]</scope>
    <source>
        <strain evidence="2 3">DSM 103371</strain>
    </source>
</reference>
<dbReference type="InterPro" id="IPR006311">
    <property type="entry name" value="TAT_signal"/>
</dbReference>
<keyword evidence="2" id="KW-0560">Oxidoreductase</keyword>
<dbReference type="GO" id="GO:0008199">
    <property type="term" value="F:ferric iron binding"/>
    <property type="evidence" value="ECO:0007669"/>
    <property type="project" value="InterPro"/>
</dbReference>
<evidence type="ECO:0000313" key="3">
    <source>
        <dbReference type="Proteomes" id="UP000245390"/>
    </source>
</evidence>
<dbReference type="InterPro" id="IPR000627">
    <property type="entry name" value="Intradiol_dOase_C"/>
</dbReference>
<dbReference type="RefSeq" id="WP_109757705.1">
    <property type="nucleotide sequence ID" value="NZ_CP034588.1"/>
</dbReference>
<dbReference type="Proteomes" id="UP000245390">
    <property type="component" value="Unassembled WGS sequence"/>
</dbReference>
<dbReference type="SUPFAM" id="SSF49482">
    <property type="entry name" value="Aromatic compound dioxygenase"/>
    <property type="match status" value="1"/>
</dbReference>
<evidence type="ECO:0000313" key="2">
    <source>
        <dbReference type="EMBL" id="PWK58863.1"/>
    </source>
</evidence>
<comment type="caution">
    <text evidence="2">The sequence shown here is derived from an EMBL/GenBank/DDBJ whole genome shotgun (WGS) entry which is preliminary data.</text>
</comment>
<accession>A0A316GE69</accession>
<gene>
    <name evidence="2" type="ORF">C8D95_101680</name>
</gene>
<dbReference type="GO" id="GO:0016702">
    <property type="term" value="F:oxidoreductase activity, acting on single donors with incorporation of molecular oxygen, incorporation of two atoms of oxygen"/>
    <property type="evidence" value="ECO:0007669"/>
    <property type="project" value="InterPro"/>
</dbReference>
<feature type="domain" description="Intradiol ring-cleavage dioxygenases" evidence="1">
    <location>
        <begin position="91"/>
        <end position="161"/>
    </location>
</feature>
<dbReference type="PANTHER" id="PTHR34315">
    <property type="match status" value="1"/>
</dbReference>
<sequence>MTDTHDHDGGLRADLPRLLRRRAVLSGALAAVAGPAAAQALSCVGFSNETAGPFPADGSQGRASFDVLSEAGVLREDLRPSFAGMTPVADGVPLTLELSLVSAGDCAPLPGRALYLWHCDAAGRYSLYEDEQANYLRGVGVSGDDGIVRFTTVFPGCYPGRWPHFHLEVFDSAQAITGGESSLTSQISLPYAECADVYEAHPAYVNGTRNLSRQSFERDMIFADNTPEQIEAQMLKLSGSPAQGYKGTIVIGLT</sequence>